<keyword evidence="1" id="KW-0808">Transferase</keyword>
<proteinExistence type="inferred from homology"/>
<feature type="domain" description="N-acetyltransferase" evidence="2">
    <location>
        <begin position="1"/>
        <end position="142"/>
    </location>
</feature>
<dbReference type="Pfam" id="PF08445">
    <property type="entry name" value="FR47"/>
    <property type="match status" value="1"/>
</dbReference>
<evidence type="ECO:0000313" key="4">
    <source>
        <dbReference type="Proteomes" id="UP000678499"/>
    </source>
</evidence>
<protein>
    <recommendedName>
        <fullName evidence="1">Glycine N-acyltransferase-like protein</fullName>
        <ecNumber evidence="1">2.3.1.-</ecNumber>
    </recommendedName>
</protein>
<evidence type="ECO:0000313" key="3">
    <source>
        <dbReference type="EMBL" id="CAD7283244.1"/>
    </source>
</evidence>
<name>A0A7R9BYY7_9CRUS</name>
<dbReference type="InterPro" id="IPR016181">
    <property type="entry name" value="Acyl_CoA_acyltransferase"/>
</dbReference>
<dbReference type="PANTHER" id="PTHR15298:SF1">
    <property type="entry name" value="GLYCINE N-ACYLTRANSFERASE-LIKE PROTEIN"/>
    <property type="match status" value="1"/>
</dbReference>
<organism evidence="3">
    <name type="scientific">Notodromas monacha</name>
    <dbReference type="NCBI Taxonomy" id="399045"/>
    <lineage>
        <taxon>Eukaryota</taxon>
        <taxon>Metazoa</taxon>
        <taxon>Ecdysozoa</taxon>
        <taxon>Arthropoda</taxon>
        <taxon>Crustacea</taxon>
        <taxon>Oligostraca</taxon>
        <taxon>Ostracoda</taxon>
        <taxon>Podocopa</taxon>
        <taxon>Podocopida</taxon>
        <taxon>Cypridocopina</taxon>
        <taxon>Cypridoidea</taxon>
        <taxon>Cyprididae</taxon>
        <taxon>Notodromas</taxon>
    </lineage>
</organism>
<gene>
    <name evidence="3" type="ORF">NMOB1V02_LOCUS10860</name>
</gene>
<comment type="similarity">
    <text evidence="1">Belongs to the glycine N-acyltransferase family.</text>
</comment>
<dbReference type="GO" id="GO:0047961">
    <property type="term" value="F:glycine N-acyltransferase activity"/>
    <property type="evidence" value="ECO:0007669"/>
    <property type="project" value="InterPro"/>
</dbReference>
<dbReference type="AlphaFoldDB" id="A0A7R9BYY7"/>
<dbReference type="PANTHER" id="PTHR15298">
    <property type="entry name" value="L-COA N-ACYLTRANSFERASE-RELATED"/>
    <property type="match status" value="1"/>
</dbReference>
<dbReference type="GO" id="GO:0005739">
    <property type="term" value="C:mitochondrion"/>
    <property type="evidence" value="ECO:0007669"/>
    <property type="project" value="InterPro"/>
</dbReference>
<dbReference type="EC" id="2.3.1.-" evidence="1"/>
<dbReference type="OrthoDB" id="6579277at2759"/>
<dbReference type="PROSITE" id="PS51186">
    <property type="entry name" value="GNAT"/>
    <property type="match status" value="1"/>
</dbReference>
<evidence type="ECO:0000256" key="1">
    <source>
        <dbReference type="RuleBase" id="RU368002"/>
    </source>
</evidence>
<dbReference type="Gene3D" id="3.40.630.30">
    <property type="match status" value="1"/>
</dbReference>
<sequence length="209" mass="23371">MKNIDSKWANFIDGLWEYRGNTSIVLIEHILRKNMAIGVIHEPSQQLVGWFLMQETGCQGILHVTEEHRGKGIAQVLVREMQETLLGLNLEPVSVILDTNEPSYRLFRKSGYDAEHSTSHAMRRASLESGKHGGLLLVQGTRNDSISGDTLRTKKCINNKVTKTAIIDGILRDLIAALVFTETQANFEKLVTICGYNRSSSVIIIHSDL</sequence>
<keyword evidence="4" id="KW-1185">Reference proteome</keyword>
<feature type="non-terminal residue" evidence="3">
    <location>
        <position position="1"/>
    </location>
</feature>
<keyword evidence="1" id="KW-0012">Acyltransferase</keyword>
<dbReference type="EMBL" id="CAJPEX010005069">
    <property type="protein sequence ID" value="CAG0923396.1"/>
    <property type="molecule type" value="Genomic_DNA"/>
</dbReference>
<evidence type="ECO:0000259" key="2">
    <source>
        <dbReference type="PROSITE" id="PS51186"/>
    </source>
</evidence>
<reference evidence="3" key="1">
    <citation type="submission" date="2020-11" db="EMBL/GenBank/DDBJ databases">
        <authorList>
            <person name="Tran Van P."/>
        </authorList>
    </citation>
    <scope>NUCLEOTIDE SEQUENCE</scope>
</reference>
<accession>A0A7R9BYY7</accession>
<dbReference type="SUPFAM" id="SSF55729">
    <property type="entry name" value="Acyl-CoA N-acyltransferases (Nat)"/>
    <property type="match status" value="1"/>
</dbReference>
<dbReference type="InterPro" id="IPR010313">
    <property type="entry name" value="Glycine_N-acyltransferase"/>
</dbReference>
<dbReference type="InterPro" id="IPR013653">
    <property type="entry name" value="GCN5-like_dom"/>
</dbReference>
<dbReference type="InterPro" id="IPR000182">
    <property type="entry name" value="GNAT_dom"/>
</dbReference>
<dbReference type="Proteomes" id="UP000678499">
    <property type="component" value="Unassembled WGS sequence"/>
</dbReference>
<dbReference type="EMBL" id="OA887106">
    <property type="protein sequence ID" value="CAD7283244.1"/>
    <property type="molecule type" value="Genomic_DNA"/>
</dbReference>